<evidence type="ECO:0000313" key="2">
    <source>
        <dbReference type="Proteomes" id="UP000548632"/>
    </source>
</evidence>
<reference evidence="1 2" key="1">
    <citation type="journal article" date="2020" name="Arch. Microbiol.">
        <title>The genome sequence of the giant phototrophic gammaproteobacterium Thiospirillum jenense gives insight into its physiological properties and phylogenetic relationships.</title>
        <authorList>
            <person name="Imhoff J.F."/>
            <person name="Meyer T.E."/>
            <person name="Kyndt J.A."/>
        </authorList>
    </citation>
    <scope>NUCLEOTIDE SEQUENCE [LARGE SCALE GENOMIC DNA]</scope>
    <source>
        <strain evidence="1 2">DSM 216</strain>
    </source>
</reference>
<organism evidence="1 2">
    <name type="scientific">Thiospirillum jenense</name>
    <dbReference type="NCBI Taxonomy" id="1653858"/>
    <lineage>
        <taxon>Bacteria</taxon>
        <taxon>Pseudomonadati</taxon>
        <taxon>Pseudomonadota</taxon>
        <taxon>Gammaproteobacteria</taxon>
        <taxon>Chromatiales</taxon>
        <taxon>Chromatiaceae</taxon>
        <taxon>Thiospirillum</taxon>
    </lineage>
</organism>
<gene>
    <name evidence="1" type="ORF">HUK38_04140</name>
</gene>
<dbReference type="RefSeq" id="WP_182582748.1">
    <property type="nucleotide sequence ID" value="NZ_JABVCQ010000006.1"/>
</dbReference>
<dbReference type="Proteomes" id="UP000548632">
    <property type="component" value="Unassembled WGS sequence"/>
</dbReference>
<accession>A0A839H8F8</accession>
<comment type="caution">
    <text evidence="1">The sequence shown here is derived from an EMBL/GenBank/DDBJ whole genome shotgun (WGS) entry which is preliminary data.</text>
</comment>
<name>A0A839H8F8_9GAMM</name>
<keyword evidence="2" id="KW-1185">Reference proteome</keyword>
<evidence type="ECO:0000313" key="1">
    <source>
        <dbReference type="EMBL" id="MBB1125421.1"/>
    </source>
</evidence>
<protein>
    <submittedName>
        <fullName evidence="1">Uncharacterized protein</fullName>
    </submittedName>
</protein>
<proteinExistence type="predicted"/>
<dbReference type="AlphaFoldDB" id="A0A839H8F8"/>
<dbReference type="EMBL" id="JABVCQ010000006">
    <property type="protein sequence ID" value="MBB1125421.1"/>
    <property type="molecule type" value="Genomic_DNA"/>
</dbReference>
<sequence>MRILSSLMAPLCRIDLLNSSGAFNETDYDATVNPRSFNFNTAIKPPADSQKKTALNQLNWGGFLIIQIHKRIDLMLPSANRGASDFH</sequence>